<name>A0A8S1NMG5_9CILI</name>
<dbReference type="Proteomes" id="UP000692954">
    <property type="component" value="Unassembled WGS sequence"/>
</dbReference>
<evidence type="ECO:0000313" key="7">
    <source>
        <dbReference type="Proteomes" id="UP000692954"/>
    </source>
</evidence>
<dbReference type="PANTHER" id="PTHR11040">
    <property type="entry name" value="ZINC/IRON TRANSPORTER"/>
    <property type="match status" value="1"/>
</dbReference>
<feature type="transmembrane region" description="Helical" evidence="5">
    <location>
        <begin position="245"/>
        <end position="262"/>
    </location>
</feature>
<evidence type="ECO:0000256" key="1">
    <source>
        <dbReference type="ARBA" id="ARBA00004141"/>
    </source>
</evidence>
<evidence type="ECO:0008006" key="8">
    <source>
        <dbReference type="Google" id="ProtNLM"/>
    </source>
</evidence>
<protein>
    <recommendedName>
        <fullName evidence="8">Zinc/iron permease</fullName>
    </recommendedName>
</protein>
<gene>
    <name evidence="6" type="ORF">PSON_ATCC_30995.1.T0620212</name>
</gene>
<comment type="caution">
    <text evidence="6">The sequence shown here is derived from an EMBL/GenBank/DDBJ whole genome shotgun (WGS) entry which is preliminary data.</text>
</comment>
<dbReference type="GO" id="GO:0016020">
    <property type="term" value="C:membrane"/>
    <property type="evidence" value="ECO:0007669"/>
    <property type="project" value="UniProtKB-SubCell"/>
</dbReference>
<keyword evidence="4 5" id="KW-0472">Membrane</keyword>
<feature type="transmembrane region" description="Helical" evidence="5">
    <location>
        <begin position="53"/>
        <end position="70"/>
    </location>
</feature>
<keyword evidence="3 5" id="KW-1133">Transmembrane helix</keyword>
<proteinExistence type="predicted"/>
<evidence type="ECO:0000256" key="4">
    <source>
        <dbReference type="ARBA" id="ARBA00023136"/>
    </source>
</evidence>
<evidence type="ECO:0000256" key="3">
    <source>
        <dbReference type="ARBA" id="ARBA00022989"/>
    </source>
</evidence>
<feature type="transmembrane region" description="Helical" evidence="5">
    <location>
        <begin position="187"/>
        <end position="206"/>
    </location>
</feature>
<organism evidence="6 7">
    <name type="scientific">Paramecium sonneborni</name>
    <dbReference type="NCBI Taxonomy" id="65129"/>
    <lineage>
        <taxon>Eukaryota</taxon>
        <taxon>Sar</taxon>
        <taxon>Alveolata</taxon>
        <taxon>Ciliophora</taxon>
        <taxon>Intramacronucleata</taxon>
        <taxon>Oligohymenophorea</taxon>
        <taxon>Peniculida</taxon>
        <taxon>Parameciidae</taxon>
        <taxon>Paramecium</taxon>
    </lineage>
</organism>
<dbReference type="Pfam" id="PF02535">
    <property type="entry name" value="Zip"/>
    <property type="match status" value="1"/>
</dbReference>
<reference evidence="6" key="1">
    <citation type="submission" date="2021-01" db="EMBL/GenBank/DDBJ databases">
        <authorList>
            <consortium name="Genoscope - CEA"/>
            <person name="William W."/>
        </authorList>
    </citation>
    <scope>NUCLEOTIDE SEQUENCE</scope>
</reference>
<dbReference type="AlphaFoldDB" id="A0A8S1NMG5"/>
<feature type="transmembrane region" description="Helical" evidence="5">
    <location>
        <begin position="212"/>
        <end position="233"/>
    </location>
</feature>
<evidence type="ECO:0000256" key="2">
    <source>
        <dbReference type="ARBA" id="ARBA00022692"/>
    </source>
</evidence>
<dbReference type="GO" id="GO:0005385">
    <property type="term" value="F:zinc ion transmembrane transporter activity"/>
    <property type="evidence" value="ECO:0007669"/>
    <property type="project" value="TreeGrafter"/>
</dbReference>
<sequence length="269" mass="30957">MEFDYSIAIKINCFQTKSIIIRINFLSVGIIHLLPESMKQFHNFYKSQKFEEFPYACLTTVLSFALIMYIEKIAFIHDNAIDQNNSNQVTVISQNEGFVELHFCETNQQQSKKPEIKVLEELGINSLTSYILQFAQEFMHFEGLAIGIESQVPQCLGISLAIICHKWAEGLILRLSFKKASIRSSTIMIFIQEIINPIGILIEWILSDQGFIITGIFQSISAGTFIYIATMEVIQEKFNKKSNQYQKMIMFLFAIGFVSPIWKLEKLSY</sequence>
<dbReference type="OrthoDB" id="10263369at2759"/>
<dbReference type="PANTHER" id="PTHR11040:SF140">
    <property type="entry name" value="ZRT (ZRT), IRT- (IRT-) LIKE PROTEIN TRANSPORTER"/>
    <property type="match status" value="1"/>
</dbReference>
<keyword evidence="2 5" id="KW-0812">Transmembrane</keyword>
<dbReference type="EMBL" id="CAJJDN010000062">
    <property type="protein sequence ID" value="CAD8094457.1"/>
    <property type="molecule type" value="Genomic_DNA"/>
</dbReference>
<keyword evidence="7" id="KW-1185">Reference proteome</keyword>
<evidence type="ECO:0000256" key="5">
    <source>
        <dbReference type="SAM" id="Phobius"/>
    </source>
</evidence>
<comment type="subcellular location">
    <subcellularLocation>
        <location evidence="1">Membrane</location>
        <topology evidence="1">Multi-pass membrane protein</topology>
    </subcellularLocation>
</comment>
<accession>A0A8S1NMG5</accession>
<evidence type="ECO:0000313" key="6">
    <source>
        <dbReference type="EMBL" id="CAD8094457.1"/>
    </source>
</evidence>
<dbReference type="InterPro" id="IPR003689">
    <property type="entry name" value="ZIP"/>
</dbReference>